<dbReference type="EMBL" id="RBDY01000024">
    <property type="protein sequence ID" value="RKN17416.1"/>
    <property type="molecule type" value="Genomic_DNA"/>
</dbReference>
<keyword evidence="4" id="KW-1185">Reference proteome</keyword>
<dbReference type="Proteomes" id="UP000268652">
    <property type="component" value="Unassembled WGS sequence"/>
</dbReference>
<comment type="caution">
    <text evidence="2">The sequence shown here is derived from an EMBL/GenBank/DDBJ whole genome shotgun (WGS) entry which is preliminary data.</text>
</comment>
<evidence type="ECO:0000313" key="3">
    <source>
        <dbReference type="EMBL" id="RKN17416.1"/>
    </source>
</evidence>
<evidence type="ECO:0000256" key="1">
    <source>
        <dbReference type="SAM" id="MobiDB-lite"/>
    </source>
</evidence>
<gene>
    <name evidence="3" type="ORF">D7318_24425</name>
    <name evidence="2" type="ORF">D7319_25060</name>
</gene>
<evidence type="ECO:0000313" key="2">
    <source>
        <dbReference type="EMBL" id="RKN05547.1"/>
    </source>
</evidence>
<accession>A0A3A9WHF7</accession>
<dbReference type="EMBL" id="RBDX01000026">
    <property type="protein sequence ID" value="RKN05547.1"/>
    <property type="molecule type" value="Genomic_DNA"/>
</dbReference>
<feature type="region of interest" description="Disordered" evidence="1">
    <location>
        <begin position="47"/>
        <end position="66"/>
    </location>
</feature>
<evidence type="ECO:0000313" key="5">
    <source>
        <dbReference type="Proteomes" id="UP000275024"/>
    </source>
</evidence>
<proteinExistence type="predicted"/>
<dbReference type="AlphaFoldDB" id="A0A3A9WHF7"/>
<organism evidence="2 5">
    <name type="scientific">Streptomyces radicis</name>
    <dbReference type="NCBI Taxonomy" id="1750517"/>
    <lineage>
        <taxon>Bacteria</taxon>
        <taxon>Bacillati</taxon>
        <taxon>Actinomycetota</taxon>
        <taxon>Actinomycetes</taxon>
        <taxon>Kitasatosporales</taxon>
        <taxon>Streptomycetaceae</taxon>
        <taxon>Streptomyces</taxon>
    </lineage>
</organism>
<reference evidence="4 5" key="1">
    <citation type="submission" date="2018-09" db="EMBL/GenBank/DDBJ databases">
        <title>Streptomyces sp. nov. DS1-2, an endophytic actinomycete isolated from roots of Dendrobium scabrilingue.</title>
        <authorList>
            <person name="Kuncharoen N."/>
            <person name="Kudo T."/>
            <person name="Ohkuma M."/>
            <person name="Yuki M."/>
            <person name="Tanasupawat S."/>
        </authorList>
    </citation>
    <scope>NUCLEOTIDE SEQUENCE [LARGE SCALE GENOMIC DNA]</scope>
    <source>
        <strain evidence="2 5">AZ1-7</strain>
        <strain evidence="3 4">DS1-2</strain>
    </source>
</reference>
<name>A0A3A9WHF7_9ACTN</name>
<dbReference type="Proteomes" id="UP000275024">
    <property type="component" value="Unassembled WGS sequence"/>
</dbReference>
<sequence length="66" mass="7515">MGAPPGLVPDVHVEDRVREVRRALQPWQNDRCVRDLDDRLYSWATKNRGSGLLAPQSSDVPMRRAC</sequence>
<protein>
    <submittedName>
        <fullName evidence="2">Uncharacterized protein</fullName>
    </submittedName>
</protein>
<evidence type="ECO:0000313" key="4">
    <source>
        <dbReference type="Proteomes" id="UP000268652"/>
    </source>
</evidence>